<organism evidence="2 3">
    <name type="scientific">Sphaerosporella brunnea</name>
    <dbReference type="NCBI Taxonomy" id="1250544"/>
    <lineage>
        <taxon>Eukaryota</taxon>
        <taxon>Fungi</taxon>
        <taxon>Dikarya</taxon>
        <taxon>Ascomycota</taxon>
        <taxon>Pezizomycotina</taxon>
        <taxon>Pezizomycetes</taxon>
        <taxon>Pezizales</taxon>
        <taxon>Pyronemataceae</taxon>
        <taxon>Sphaerosporella</taxon>
    </lineage>
</organism>
<name>A0A5J5F2H0_9PEZI</name>
<evidence type="ECO:0000256" key="1">
    <source>
        <dbReference type="SAM" id="MobiDB-lite"/>
    </source>
</evidence>
<comment type="caution">
    <text evidence="2">The sequence shown here is derived from an EMBL/GenBank/DDBJ whole genome shotgun (WGS) entry which is preliminary data.</text>
</comment>
<protein>
    <submittedName>
        <fullName evidence="2">Uncharacterized protein</fullName>
    </submittedName>
</protein>
<keyword evidence="3" id="KW-1185">Reference proteome</keyword>
<sequence>MHRVGSEQASTNSLLQICAHALSRLFCVRCSFGSKKWYACRVTFEQWCIASIPGMVTGRRLFRMILVTHLPSQSFERLSKGASCANPGDQLFVREPRTGGKFIQDIIQLLHGHGSSRRRWGSLHDLENSGTQISIHPRLHPSIPRDHLLYGFVNMGLGLVPTLSVGRLRVELRSLNLLEQVVSAGTLAASRNGKTRRRSGEGVWGRGVHGLGSGVASRDRGLAKRNAWSERDGNVELRSDQSQREERERGWGLLTTSTSTPGHKLGVHAFHHTTSPYLLHASSFNRGESGRECPLR</sequence>
<dbReference type="AlphaFoldDB" id="A0A5J5F2H0"/>
<feature type="compositionally biased region" description="Basic and acidic residues" evidence="1">
    <location>
        <begin position="235"/>
        <end position="250"/>
    </location>
</feature>
<dbReference type="Proteomes" id="UP000326924">
    <property type="component" value="Unassembled WGS sequence"/>
</dbReference>
<feature type="region of interest" description="Disordered" evidence="1">
    <location>
        <begin position="235"/>
        <end position="258"/>
    </location>
</feature>
<gene>
    <name evidence="2" type="ORF">FN846DRAFT_544355</name>
</gene>
<proteinExistence type="predicted"/>
<dbReference type="InParanoid" id="A0A5J5F2H0"/>
<reference evidence="2 3" key="1">
    <citation type="submission" date="2019-09" db="EMBL/GenBank/DDBJ databases">
        <title>Draft genome of the ectomycorrhizal ascomycete Sphaerosporella brunnea.</title>
        <authorList>
            <consortium name="DOE Joint Genome Institute"/>
            <person name="Benucci G.M."/>
            <person name="Marozzi G."/>
            <person name="Antonielli L."/>
            <person name="Sanchez S."/>
            <person name="Marco P."/>
            <person name="Wang X."/>
            <person name="Falini L.B."/>
            <person name="Barry K."/>
            <person name="Haridas S."/>
            <person name="Lipzen A."/>
            <person name="Labutti K."/>
            <person name="Grigoriev I.V."/>
            <person name="Murat C."/>
            <person name="Martin F."/>
            <person name="Albertini E."/>
            <person name="Donnini D."/>
            <person name="Bonito G."/>
        </authorList>
    </citation>
    <scope>NUCLEOTIDE SEQUENCE [LARGE SCALE GENOMIC DNA]</scope>
    <source>
        <strain evidence="2 3">Sb_GMNB300</strain>
    </source>
</reference>
<dbReference type="EMBL" id="VXIS01000046">
    <property type="protein sequence ID" value="KAA8910456.1"/>
    <property type="molecule type" value="Genomic_DNA"/>
</dbReference>
<accession>A0A5J5F2H0</accession>
<evidence type="ECO:0000313" key="3">
    <source>
        <dbReference type="Proteomes" id="UP000326924"/>
    </source>
</evidence>
<evidence type="ECO:0000313" key="2">
    <source>
        <dbReference type="EMBL" id="KAA8910456.1"/>
    </source>
</evidence>